<feature type="domain" description="Tetrapyrrole methylase" evidence="7">
    <location>
        <begin position="1"/>
        <end position="202"/>
    </location>
</feature>
<comment type="caution">
    <text evidence="8">The sequence shown here is derived from an EMBL/GenBank/DDBJ whole genome shotgun (WGS) entry which is preliminary data.</text>
</comment>
<evidence type="ECO:0000256" key="1">
    <source>
        <dbReference type="ARBA" id="ARBA00022490"/>
    </source>
</evidence>
<name>A0A9Q4KN22_9BACT</name>
<protein>
    <recommendedName>
        <fullName evidence="6">Ribosomal RNA small subunit methyltransferase I</fullName>
        <ecNumber evidence="6">2.1.1.198</ecNumber>
    </recommendedName>
    <alternativeName>
        <fullName evidence="6">16S rRNA 2'-O-ribose C1402 methyltransferase</fullName>
    </alternativeName>
    <alternativeName>
        <fullName evidence="6">rRNA (cytidine-2'-O-)-methyltransferase RsmI</fullName>
    </alternativeName>
</protein>
<dbReference type="PANTHER" id="PTHR46111:SF1">
    <property type="entry name" value="RIBOSOMAL RNA SMALL SUBUNIT METHYLTRANSFERASE I"/>
    <property type="match status" value="1"/>
</dbReference>
<keyword evidence="2 6" id="KW-0698">rRNA processing</keyword>
<gene>
    <name evidence="6 8" type="primary">rsmI</name>
    <name evidence="8" type="ORF">O6B32_08120</name>
</gene>
<evidence type="ECO:0000256" key="5">
    <source>
        <dbReference type="ARBA" id="ARBA00022691"/>
    </source>
</evidence>
<dbReference type="RefSeq" id="WP_269485061.1">
    <property type="nucleotide sequence ID" value="NZ_JAPXGO010000008.1"/>
</dbReference>
<evidence type="ECO:0000256" key="3">
    <source>
        <dbReference type="ARBA" id="ARBA00022603"/>
    </source>
</evidence>
<dbReference type="NCBIfam" id="TIGR00096">
    <property type="entry name" value="16S rRNA (cytidine(1402)-2'-O)-methyltransferase"/>
    <property type="match status" value="1"/>
</dbReference>
<evidence type="ECO:0000256" key="6">
    <source>
        <dbReference type="HAMAP-Rule" id="MF_01877"/>
    </source>
</evidence>
<keyword evidence="3 6" id="KW-0489">Methyltransferase</keyword>
<dbReference type="InterPro" id="IPR014777">
    <property type="entry name" value="4pyrrole_Mease_sub1"/>
</dbReference>
<reference evidence="8" key="1">
    <citation type="submission" date="2022-12" db="EMBL/GenBank/DDBJ databases">
        <title>Species Delineation and Comparative Genomics within the Campylobacter ureolyticus Complex.</title>
        <authorList>
            <person name="Maki J."/>
            <person name="Howard M."/>
            <person name="Connelly S."/>
            <person name="Hardy D.J."/>
            <person name="Cameron A."/>
        </authorList>
    </citation>
    <scope>NUCLEOTIDE SEQUENCE</scope>
    <source>
        <strain evidence="8">URMC_787</strain>
    </source>
</reference>
<evidence type="ECO:0000313" key="9">
    <source>
        <dbReference type="Proteomes" id="UP001075225"/>
    </source>
</evidence>
<comment type="similarity">
    <text evidence="6">Belongs to the methyltransferase superfamily. RsmI family.</text>
</comment>
<organism evidence="8 9">
    <name type="scientific">Campylobacter ureolyticus</name>
    <dbReference type="NCBI Taxonomy" id="827"/>
    <lineage>
        <taxon>Bacteria</taxon>
        <taxon>Pseudomonadati</taxon>
        <taxon>Campylobacterota</taxon>
        <taxon>Epsilonproteobacteria</taxon>
        <taxon>Campylobacterales</taxon>
        <taxon>Campylobacteraceae</taxon>
        <taxon>Campylobacter</taxon>
    </lineage>
</organism>
<dbReference type="InterPro" id="IPR008189">
    <property type="entry name" value="rRNA_ssu_MeTfrase_I"/>
</dbReference>
<evidence type="ECO:0000259" key="7">
    <source>
        <dbReference type="Pfam" id="PF00590"/>
    </source>
</evidence>
<keyword evidence="5 6" id="KW-0949">S-adenosyl-L-methionine</keyword>
<keyword evidence="1 6" id="KW-0963">Cytoplasm</keyword>
<comment type="catalytic activity">
    <reaction evidence="6">
        <text>cytidine(1402) in 16S rRNA + S-adenosyl-L-methionine = 2'-O-methylcytidine(1402) in 16S rRNA + S-adenosyl-L-homocysteine + H(+)</text>
        <dbReference type="Rhea" id="RHEA:42924"/>
        <dbReference type="Rhea" id="RHEA-COMP:10285"/>
        <dbReference type="Rhea" id="RHEA-COMP:10286"/>
        <dbReference type="ChEBI" id="CHEBI:15378"/>
        <dbReference type="ChEBI" id="CHEBI:57856"/>
        <dbReference type="ChEBI" id="CHEBI:59789"/>
        <dbReference type="ChEBI" id="CHEBI:74495"/>
        <dbReference type="ChEBI" id="CHEBI:82748"/>
        <dbReference type="EC" id="2.1.1.198"/>
    </reaction>
</comment>
<evidence type="ECO:0000256" key="2">
    <source>
        <dbReference type="ARBA" id="ARBA00022552"/>
    </source>
</evidence>
<proteinExistence type="inferred from homology"/>
<dbReference type="Gene3D" id="3.30.950.10">
    <property type="entry name" value="Methyltransferase, Cobalt-precorrin-4 Transmethylase, Domain 2"/>
    <property type="match status" value="1"/>
</dbReference>
<dbReference type="InterPro" id="IPR035996">
    <property type="entry name" value="4pyrrol_Methylase_sf"/>
</dbReference>
<dbReference type="Pfam" id="PF00590">
    <property type="entry name" value="TP_methylase"/>
    <property type="match status" value="1"/>
</dbReference>
<evidence type="ECO:0000256" key="4">
    <source>
        <dbReference type="ARBA" id="ARBA00022679"/>
    </source>
</evidence>
<dbReference type="CDD" id="cd11648">
    <property type="entry name" value="RsmI"/>
    <property type="match status" value="1"/>
</dbReference>
<dbReference type="HAMAP" id="MF_01877">
    <property type="entry name" value="16SrRNA_methyltr_I"/>
    <property type="match status" value="1"/>
</dbReference>
<dbReference type="PANTHER" id="PTHR46111">
    <property type="entry name" value="RIBOSOMAL RNA SMALL SUBUNIT METHYLTRANSFERASE I"/>
    <property type="match status" value="1"/>
</dbReference>
<sequence>MLYFIPTPIGNLSDVSLHVLEVLKECEVIFCEDTRVTKKLLSLLQDRYNLTLKNIQFYSLHSHNENEVLKDLDIEIFKKTSAYMSDAGMPCISDPGNSLIKFAQKNGIDYEVLSGSNALLLAAVASGLIRKEFSFLGFLPNKGDERKISIQNALNSAFPAIIYESPKRILSLIKDIANLAPQREIFIIKEATKKFEKKYFDTAINLAKILEDENLNGEFCLVIDKSKNTKFETILESDILDLDIPPKQKSKLLSKITGINQKEIYKNLIK</sequence>
<dbReference type="PROSITE" id="PS01296">
    <property type="entry name" value="RSMI"/>
    <property type="match status" value="1"/>
</dbReference>
<comment type="subcellular location">
    <subcellularLocation>
        <location evidence="6">Cytoplasm</location>
    </subcellularLocation>
</comment>
<dbReference type="InterPro" id="IPR018063">
    <property type="entry name" value="SAM_MeTrfase_RsmI_CS"/>
</dbReference>
<dbReference type="InterPro" id="IPR000878">
    <property type="entry name" value="4pyrrol_Mease"/>
</dbReference>
<dbReference type="AlphaFoldDB" id="A0A9Q4KN22"/>
<dbReference type="GO" id="GO:0070677">
    <property type="term" value="F:rRNA (cytosine-2'-O-)-methyltransferase activity"/>
    <property type="evidence" value="ECO:0007669"/>
    <property type="project" value="UniProtKB-UniRule"/>
</dbReference>
<dbReference type="PIRSF" id="PIRSF005917">
    <property type="entry name" value="MTase_YraL"/>
    <property type="match status" value="1"/>
</dbReference>
<dbReference type="Gene3D" id="3.40.1010.10">
    <property type="entry name" value="Cobalt-precorrin-4 Transmethylase, Domain 1"/>
    <property type="match status" value="1"/>
</dbReference>
<accession>A0A9Q4KN22</accession>
<dbReference type="EC" id="2.1.1.198" evidence="6"/>
<evidence type="ECO:0000313" key="8">
    <source>
        <dbReference type="EMBL" id="MCZ6160445.1"/>
    </source>
</evidence>
<dbReference type="EMBL" id="JAPXGO010000008">
    <property type="protein sequence ID" value="MCZ6160445.1"/>
    <property type="molecule type" value="Genomic_DNA"/>
</dbReference>
<dbReference type="Proteomes" id="UP001075225">
    <property type="component" value="Unassembled WGS sequence"/>
</dbReference>
<keyword evidence="4 6" id="KW-0808">Transferase</keyword>
<dbReference type="SUPFAM" id="SSF53790">
    <property type="entry name" value="Tetrapyrrole methylase"/>
    <property type="match status" value="1"/>
</dbReference>
<dbReference type="GO" id="GO:0005737">
    <property type="term" value="C:cytoplasm"/>
    <property type="evidence" value="ECO:0007669"/>
    <property type="project" value="UniProtKB-SubCell"/>
</dbReference>
<comment type="function">
    <text evidence="6">Catalyzes the 2'-O-methylation of the ribose of cytidine 1402 (C1402) in 16S rRNA.</text>
</comment>
<dbReference type="InterPro" id="IPR014776">
    <property type="entry name" value="4pyrrole_Mease_sub2"/>
</dbReference>